<dbReference type="RefSeq" id="WP_090039287.1">
    <property type="nucleotide sequence ID" value="NZ_FOKI01000005.1"/>
</dbReference>
<dbReference type="Proteomes" id="UP000198619">
    <property type="component" value="Unassembled WGS sequence"/>
</dbReference>
<dbReference type="PANTHER" id="PTHR43861">
    <property type="entry name" value="TRANS-ACONITATE 2-METHYLTRANSFERASE-RELATED"/>
    <property type="match status" value="1"/>
</dbReference>
<evidence type="ECO:0000256" key="1">
    <source>
        <dbReference type="ARBA" id="ARBA00022679"/>
    </source>
</evidence>
<dbReference type="Gene3D" id="3.40.50.150">
    <property type="entry name" value="Vaccinia Virus protein VP39"/>
    <property type="match status" value="1"/>
</dbReference>
<reference evidence="3 4" key="1">
    <citation type="submission" date="2016-10" db="EMBL/GenBank/DDBJ databases">
        <authorList>
            <person name="de Groot N.N."/>
        </authorList>
    </citation>
    <scope>NUCLEOTIDE SEQUENCE [LARGE SCALE GENOMIC DNA]</scope>
    <source>
        <strain evidence="3 4">DSM 12271</strain>
    </source>
</reference>
<keyword evidence="1 3" id="KW-0808">Transferase</keyword>
<accession>A0A1I0WLZ8</accession>
<keyword evidence="3" id="KW-0489">Methyltransferase</keyword>
<dbReference type="InterPro" id="IPR041698">
    <property type="entry name" value="Methyltransf_25"/>
</dbReference>
<dbReference type="OrthoDB" id="9811589at2"/>
<proteinExistence type="predicted"/>
<dbReference type="CDD" id="cd02440">
    <property type="entry name" value="AdoMet_MTases"/>
    <property type="match status" value="1"/>
</dbReference>
<evidence type="ECO:0000259" key="2">
    <source>
        <dbReference type="Pfam" id="PF13649"/>
    </source>
</evidence>
<dbReference type="PANTHER" id="PTHR43861:SF6">
    <property type="entry name" value="METHYLTRANSFERASE TYPE 11"/>
    <property type="match status" value="1"/>
</dbReference>
<name>A0A1I0WLZ8_9CLOT</name>
<organism evidence="3 4">
    <name type="scientific">Clostridium frigidicarnis</name>
    <dbReference type="NCBI Taxonomy" id="84698"/>
    <lineage>
        <taxon>Bacteria</taxon>
        <taxon>Bacillati</taxon>
        <taxon>Bacillota</taxon>
        <taxon>Clostridia</taxon>
        <taxon>Eubacteriales</taxon>
        <taxon>Clostridiaceae</taxon>
        <taxon>Clostridium</taxon>
    </lineage>
</organism>
<sequence>MESYSKLSSIYDELIYEDINYNDFYNKIMESCKEHDIKFNNYLDLACGTGNLSKIVCKHFKNTYLVDLSEEMLMIASDKLRKQKNNAKVICQDMSKLILNNRFDLITCCLDSTNYLIEDDDIKNYFLSVYNHLNDDGIFIFDINSYYKLSEVLGNNIFTYNSEDVFYTWENIFEDDILEMNLTFFIKEGESYERFDEQHFERAYNEKYLEKLLTSTGFKIVSKLDNYNKDTIKESTERITYVVKKVD</sequence>
<keyword evidence="4" id="KW-1185">Reference proteome</keyword>
<dbReference type="GO" id="GO:0008168">
    <property type="term" value="F:methyltransferase activity"/>
    <property type="evidence" value="ECO:0007669"/>
    <property type="project" value="UniProtKB-KW"/>
</dbReference>
<dbReference type="GO" id="GO:0032259">
    <property type="term" value="P:methylation"/>
    <property type="evidence" value="ECO:0007669"/>
    <property type="project" value="UniProtKB-KW"/>
</dbReference>
<evidence type="ECO:0000313" key="3">
    <source>
        <dbReference type="EMBL" id="SFA89218.1"/>
    </source>
</evidence>
<dbReference type="AlphaFoldDB" id="A0A1I0WLZ8"/>
<protein>
    <submittedName>
        <fullName evidence="3">Methyltransferase domain-containing protein</fullName>
    </submittedName>
</protein>
<dbReference type="SUPFAM" id="SSF53335">
    <property type="entry name" value="S-adenosyl-L-methionine-dependent methyltransferases"/>
    <property type="match status" value="1"/>
</dbReference>
<dbReference type="InterPro" id="IPR029063">
    <property type="entry name" value="SAM-dependent_MTases_sf"/>
</dbReference>
<dbReference type="Gene3D" id="2.20.25.110">
    <property type="entry name" value="S-adenosyl-L-methionine-dependent methyltransferases"/>
    <property type="match status" value="1"/>
</dbReference>
<gene>
    <name evidence="3" type="ORF">SAMN04488528_1005163</name>
</gene>
<dbReference type="STRING" id="84698.SAMN04488528_1005163"/>
<feature type="domain" description="Methyltransferase" evidence="2">
    <location>
        <begin position="43"/>
        <end position="137"/>
    </location>
</feature>
<dbReference type="Pfam" id="PF13649">
    <property type="entry name" value="Methyltransf_25"/>
    <property type="match status" value="1"/>
</dbReference>
<evidence type="ECO:0000313" key="4">
    <source>
        <dbReference type="Proteomes" id="UP000198619"/>
    </source>
</evidence>
<dbReference type="EMBL" id="FOKI01000005">
    <property type="protein sequence ID" value="SFA89218.1"/>
    <property type="molecule type" value="Genomic_DNA"/>
</dbReference>